<reference evidence="2 3" key="1">
    <citation type="journal article" date="2018" name="Evol. Lett.">
        <title>Horizontal gene cluster transfer increased hallucinogenic mushroom diversity.</title>
        <authorList>
            <person name="Reynolds H.T."/>
            <person name="Vijayakumar V."/>
            <person name="Gluck-Thaler E."/>
            <person name="Korotkin H.B."/>
            <person name="Matheny P.B."/>
            <person name="Slot J.C."/>
        </authorList>
    </citation>
    <scope>NUCLEOTIDE SEQUENCE [LARGE SCALE GENOMIC DNA]</scope>
    <source>
        <strain evidence="2 3">2629</strain>
    </source>
</reference>
<dbReference type="EMBL" id="NHTK01004512">
    <property type="protein sequence ID" value="PPQ86343.1"/>
    <property type="molecule type" value="Genomic_DNA"/>
</dbReference>
<evidence type="ECO:0000313" key="2">
    <source>
        <dbReference type="EMBL" id="PPQ86343.1"/>
    </source>
</evidence>
<evidence type="ECO:0000313" key="3">
    <source>
        <dbReference type="Proteomes" id="UP000284842"/>
    </source>
</evidence>
<accession>A0A409X6C7</accession>
<organism evidence="2 3">
    <name type="scientific">Panaeolus cyanescens</name>
    <dbReference type="NCBI Taxonomy" id="181874"/>
    <lineage>
        <taxon>Eukaryota</taxon>
        <taxon>Fungi</taxon>
        <taxon>Dikarya</taxon>
        <taxon>Basidiomycota</taxon>
        <taxon>Agaricomycotina</taxon>
        <taxon>Agaricomycetes</taxon>
        <taxon>Agaricomycetidae</taxon>
        <taxon>Agaricales</taxon>
        <taxon>Agaricineae</taxon>
        <taxon>Galeropsidaceae</taxon>
        <taxon>Panaeolus</taxon>
    </lineage>
</organism>
<dbReference type="InParanoid" id="A0A409X6C7"/>
<proteinExistence type="predicted"/>
<keyword evidence="3" id="KW-1185">Reference proteome</keyword>
<name>A0A409X6C7_9AGAR</name>
<comment type="caution">
    <text evidence="2">The sequence shown here is derived from an EMBL/GenBank/DDBJ whole genome shotgun (WGS) entry which is preliminary data.</text>
</comment>
<gene>
    <name evidence="2" type="ORF">CVT24_006443</name>
</gene>
<feature type="compositionally biased region" description="Polar residues" evidence="1">
    <location>
        <begin position="166"/>
        <end position="190"/>
    </location>
</feature>
<evidence type="ECO:0000256" key="1">
    <source>
        <dbReference type="SAM" id="MobiDB-lite"/>
    </source>
</evidence>
<feature type="region of interest" description="Disordered" evidence="1">
    <location>
        <begin position="149"/>
        <end position="228"/>
    </location>
</feature>
<dbReference type="Proteomes" id="UP000284842">
    <property type="component" value="Unassembled WGS sequence"/>
</dbReference>
<dbReference type="AlphaFoldDB" id="A0A409X6C7"/>
<protein>
    <submittedName>
        <fullName evidence="2">Uncharacterized protein</fullName>
    </submittedName>
</protein>
<sequence>MHNFDYNTIAIPEPISIGQPCVAYEKCRCEYFRELTDIIRDHQMTLQNCDYVFRAMSKPFPCARKYSETNEADVRSIITFISQRACFDCECNVNDKICIKSVKSVRNTLRKFFAMPRNRVQQEMEPLAVSTSTSNWTLTPPFAHATYVSNDSWPSPSEADSHRNNDNITLEITPWTPSVDDTTMGTQENESGPIFLHDPYRDFHPTGNSPNPDEREHQRDSYPTVRGGMDDPGWSIDLFEWLGFTAVRNQDELNEQHAYEDFVP</sequence>